<organism evidence="2 3">
    <name type="scientific">Wenjunlia tyrosinilytica</name>
    <dbReference type="NCBI Taxonomy" id="1544741"/>
    <lineage>
        <taxon>Bacteria</taxon>
        <taxon>Bacillati</taxon>
        <taxon>Actinomycetota</taxon>
        <taxon>Actinomycetes</taxon>
        <taxon>Kitasatosporales</taxon>
        <taxon>Streptomycetaceae</taxon>
        <taxon>Wenjunlia</taxon>
    </lineage>
</organism>
<keyword evidence="1" id="KW-0812">Transmembrane</keyword>
<keyword evidence="1" id="KW-0472">Membrane</keyword>
<reference evidence="2" key="1">
    <citation type="journal article" date="2014" name="Int. J. Syst. Evol. Microbiol.">
        <title>Complete genome sequence of Corynebacterium casei LMG S-19264T (=DSM 44701T), isolated from a smear-ripened cheese.</title>
        <authorList>
            <consortium name="US DOE Joint Genome Institute (JGI-PGF)"/>
            <person name="Walter F."/>
            <person name="Albersmeier A."/>
            <person name="Kalinowski J."/>
            <person name="Ruckert C."/>
        </authorList>
    </citation>
    <scope>NUCLEOTIDE SEQUENCE</scope>
    <source>
        <strain evidence="2">CGMCC 4.7201</strain>
    </source>
</reference>
<reference evidence="2" key="2">
    <citation type="submission" date="2020-09" db="EMBL/GenBank/DDBJ databases">
        <authorList>
            <person name="Sun Q."/>
            <person name="Zhou Y."/>
        </authorList>
    </citation>
    <scope>NUCLEOTIDE SEQUENCE</scope>
    <source>
        <strain evidence="2">CGMCC 4.7201</strain>
    </source>
</reference>
<accession>A0A918E0Q7</accession>
<name>A0A918E0Q7_9ACTN</name>
<evidence type="ECO:0000313" key="3">
    <source>
        <dbReference type="Proteomes" id="UP000641932"/>
    </source>
</evidence>
<evidence type="ECO:0000313" key="2">
    <source>
        <dbReference type="EMBL" id="GGO99288.1"/>
    </source>
</evidence>
<comment type="caution">
    <text evidence="2">The sequence shown here is derived from an EMBL/GenBank/DDBJ whole genome shotgun (WGS) entry which is preliminary data.</text>
</comment>
<keyword evidence="3" id="KW-1185">Reference proteome</keyword>
<dbReference type="Proteomes" id="UP000641932">
    <property type="component" value="Unassembled WGS sequence"/>
</dbReference>
<evidence type="ECO:0000256" key="1">
    <source>
        <dbReference type="SAM" id="Phobius"/>
    </source>
</evidence>
<keyword evidence="1" id="KW-1133">Transmembrane helix</keyword>
<feature type="transmembrane region" description="Helical" evidence="1">
    <location>
        <begin position="12"/>
        <end position="37"/>
    </location>
</feature>
<proteinExistence type="predicted"/>
<gene>
    <name evidence="2" type="ORF">GCM10012280_65400</name>
</gene>
<dbReference type="AlphaFoldDB" id="A0A918E0Q7"/>
<sequence length="78" mass="8447">MNVLSHAGDYVPAVALFALIRSMLSRVAVLAALALVLRGSKASERPELLVGFVDCLVPSRVGRAMRRVQDMTGRDVPR</sequence>
<protein>
    <submittedName>
        <fullName evidence="2">Uncharacterized protein</fullName>
    </submittedName>
</protein>
<dbReference type="EMBL" id="BMMS01000044">
    <property type="protein sequence ID" value="GGO99288.1"/>
    <property type="molecule type" value="Genomic_DNA"/>
</dbReference>